<dbReference type="Pfam" id="PF00254">
    <property type="entry name" value="FKBP_C"/>
    <property type="match status" value="1"/>
</dbReference>
<dbReference type="Gene3D" id="3.10.50.40">
    <property type="match status" value="1"/>
</dbReference>
<dbReference type="SUPFAM" id="SSF54534">
    <property type="entry name" value="FKBP-like"/>
    <property type="match status" value="1"/>
</dbReference>
<dbReference type="PROSITE" id="PS50059">
    <property type="entry name" value="FKBP_PPIASE"/>
    <property type="match status" value="1"/>
</dbReference>
<evidence type="ECO:0000256" key="1">
    <source>
        <dbReference type="ARBA" id="ARBA00000971"/>
    </source>
</evidence>
<proteinExistence type="predicted"/>
<sequence length="155" mass="16379">MPTASTGYGAVPATPVAAAPIAAPAAPAAPRTVFRLPNSVKYTNENKGDTTARAVREGDDVEIYFIISLPGGTGMTWYDFKFTVGDPMIIKGLNTGIIGMHCLGERHIEIPPTLGFLKTIPDNGLVYGAKGRGAIPLESKILMRVKLCCVVPHTA</sequence>
<dbReference type="GO" id="GO:0003755">
    <property type="term" value="F:peptidyl-prolyl cis-trans isomerase activity"/>
    <property type="evidence" value="ECO:0007669"/>
    <property type="project" value="UniProtKB-KW"/>
</dbReference>
<dbReference type="Proteomes" id="UP000027073">
    <property type="component" value="Unassembled WGS sequence"/>
</dbReference>
<evidence type="ECO:0000256" key="3">
    <source>
        <dbReference type="ARBA" id="ARBA00023110"/>
    </source>
</evidence>
<evidence type="ECO:0000259" key="6">
    <source>
        <dbReference type="PROSITE" id="PS50059"/>
    </source>
</evidence>
<dbReference type="InParanoid" id="A0A067N881"/>
<dbReference type="PANTHER" id="PTHR43811">
    <property type="entry name" value="FKBP-TYPE PEPTIDYL-PROLYL CIS-TRANS ISOMERASE FKPA"/>
    <property type="match status" value="1"/>
</dbReference>
<keyword evidence="4 5" id="KW-0413">Isomerase</keyword>
<evidence type="ECO:0000313" key="7">
    <source>
        <dbReference type="EMBL" id="KDQ24233.1"/>
    </source>
</evidence>
<dbReference type="PANTHER" id="PTHR43811:SF19">
    <property type="entry name" value="39 KDA FK506-BINDING NUCLEAR PROTEIN"/>
    <property type="match status" value="1"/>
</dbReference>
<evidence type="ECO:0000256" key="4">
    <source>
        <dbReference type="ARBA" id="ARBA00023235"/>
    </source>
</evidence>
<evidence type="ECO:0000256" key="2">
    <source>
        <dbReference type="ARBA" id="ARBA00013194"/>
    </source>
</evidence>
<dbReference type="InterPro" id="IPR046357">
    <property type="entry name" value="PPIase_dom_sf"/>
</dbReference>
<name>A0A067N881_PLEO1</name>
<dbReference type="InterPro" id="IPR001179">
    <property type="entry name" value="PPIase_FKBP_dom"/>
</dbReference>
<dbReference type="EC" id="5.2.1.8" evidence="2 5"/>
<dbReference type="EMBL" id="KL198011">
    <property type="protein sequence ID" value="KDQ24233.1"/>
    <property type="molecule type" value="Genomic_DNA"/>
</dbReference>
<gene>
    <name evidence="7" type="ORF">PLEOSDRAFT_1107165</name>
</gene>
<accession>A0A067N881</accession>
<reference evidence="8" key="1">
    <citation type="journal article" date="2014" name="Proc. Natl. Acad. Sci. U.S.A.">
        <title>Extensive sampling of basidiomycete genomes demonstrates inadequacy of the white-rot/brown-rot paradigm for wood decay fungi.</title>
        <authorList>
            <person name="Riley R."/>
            <person name="Salamov A.A."/>
            <person name="Brown D.W."/>
            <person name="Nagy L.G."/>
            <person name="Floudas D."/>
            <person name="Held B.W."/>
            <person name="Levasseur A."/>
            <person name="Lombard V."/>
            <person name="Morin E."/>
            <person name="Otillar R."/>
            <person name="Lindquist E.A."/>
            <person name="Sun H."/>
            <person name="LaButti K.M."/>
            <person name="Schmutz J."/>
            <person name="Jabbour D."/>
            <person name="Luo H."/>
            <person name="Baker S.E."/>
            <person name="Pisabarro A.G."/>
            <person name="Walton J.D."/>
            <person name="Blanchette R.A."/>
            <person name="Henrissat B."/>
            <person name="Martin F."/>
            <person name="Cullen D."/>
            <person name="Hibbett D.S."/>
            <person name="Grigoriev I.V."/>
        </authorList>
    </citation>
    <scope>NUCLEOTIDE SEQUENCE [LARGE SCALE GENOMIC DNA]</scope>
    <source>
        <strain evidence="8">PC15</strain>
    </source>
</reference>
<evidence type="ECO:0000313" key="8">
    <source>
        <dbReference type="Proteomes" id="UP000027073"/>
    </source>
</evidence>
<evidence type="ECO:0000256" key="5">
    <source>
        <dbReference type="PROSITE-ProRule" id="PRU00277"/>
    </source>
</evidence>
<comment type="catalytic activity">
    <reaction evidence="1 5">
        <text>[protein]-peptidylproline (omega=180) = [protein]-peptidylproline (omega=0)</text>
        <dbReference type="Rhea" id="RHEA:16237"/>
        <dbReference type="Rhea" id="RHEA-COMP:10747"/>
        <dbReference type="Rhea" id="RHEA-COMP:10748"/>
        <dbReference type="ChEBI" id="CHEBI:83833"/>
        <dbReference type="ChEBI" id="CHEBI:83834"/>
        <dbReference type="EC" id="5.2.1.8"/>
    </reaction>
</comment>
<protein>
    <recommendedName>
        <fullName evidence="2 5">peptidylprolyl isomerase</fullName>
        <ecNumber evidence="2 5">5.2.1.8</ecNumber>
    </recommendedName>
</protein>
<organism evidence="7 8">
    <name type="scientific">Pleurotus ostreatus (strain PC15)</name>
    <name type="common">Oyster mushroom</name>
    <dbReference type="NCBI Taxonomy" id="1137138"/>
    <lineage>
        <taxon>Eukaryota</taxon>
        <taxon>Fungi</taxon>
        <taxon>Dikarya</taxon>
        <taxon>Basidiomycota</taxon>
        <taxon>Agaricomycotina</taxon>
        <taxon>Agaricomycetes</taxon>
        <taxon>Agaricomycetidae</taxon>
        <taxon>Agaricales</taxon>
        <taxon>Pleurotineae</taxon>
        <taxon>Pleurotaceae</taxon>
        <taxon>Pleurotus</taxon>
    </lineage>
</organism>
<dbReference type="HOGENOM" id="CLU_1696248_0_0_1"/>
<keyword evidence="3 5" id="KW-0697">Rotamase</keyword>
<dbReference type="AlphaFoldDB" id="A0A067N881"/>
<dbReference type="OrthoDB" id="3099644at2759"/>
<dbReference type="VEuPathDB" id="FungiDB:PLEOSDRAFT_1107165"/>
<feature type="domain" description="PPIase FKBP-type" evidence="6">
    <location>
        <begin position="58"/>
        <end position="151"/>
    </location>
</feature>